<dbReference type="Pfam" id="PF01547">
    <property type="entry name" value="SBP_bac_1"/>
    <property type="match status" value="1"/>
</dbReference>
<dbReference type="EMBL" id="DQBS01000084">
    <property type="protein sequence ID" value="HCO69629.1"/>
    <property type="molecule type" value="Genomic_DNA"/>
</dbReference>
<dbReference type="InterPro" id="IPR006059">
    <property type="entry name" value="SBP"/>
</dbReference>
<dbReference type="Proteomes" id="UP000264215">
    <property type="component" value="Unassembled WGS sequence"/>
</dbReference>
<evidence type="ECO:0000313" key="2">
    <source>
        <dbReference type="Proteomes" id="UP000264215"/>
    </source>
</evidence>
<accession>A0A3D3TLP4</accession>
<dbReference type="CDD" id="cd14748">
    <property type="entry name" value="PBP2_UgpB"/>
    <property type="match status" value="1"/>
</dbReference>
<proteinExistence type="predicted"/>
<evidence type="ECO:0000313" key="1">
    <source>
        <dbReference type="EMBL" id="HCO69629.1"/>
    </source>
</evidence>
<dbReference type="PANTHER" id="PTHR43649">
    <property type="entry name" value="ARABINOSE-BINDING PROTEIN-RELATED"/>
    <property type="match status" value="1"/>
</dbReference>
<dbReference type="InterPro" id="IPR050490">
    <property type="entry name" value="Bact_solute-bd_prot1"/>
</dbReference>
<name>A0A3D3TLP4_9BACT</name>
<evidence type="ECO:0008006" key="3">
    <source>
        <dbReference type="Google" id="ProtNLM"/>
    </source>
</evidence>
<dbReference type="PANTHER" id="PTHR43649:SF12">
    <property type="entry name" value="DIACETYLCHITOBIOSE BINDING PROTEIN DASA"/>
    <property type="match status" value="1"/>
</dbReference>
<organism evidence="1 2">
    <name type="scientific">Mesotoga infera</name>
    <dbReference type="NCBI Taxonomy" id="1236046"/>
    <lineage>
        <taxon>Bacteria</taxon>
        <taxon>Thermotogati</taxon>
        <taxon>Thermotogota</taxon>
        <taxon>Thermotogae</taxon>
        <taxon>Kosmotogales</taxon>
        <taxon>Kosmotogaceae</taxon>
        <taxon>Mesotoga</taxon>
    </lineage>
</organism>
<dbReference type="Gene3D" id="3.40.190.10">
    <property type="entry name" value="Periplasmic binding protein-like II"/>
    <property type="match status" value="2"/>
</dbReference>
<dbReference type="SUPFAM" id="SSF53850">
    <property type="entry name" value="Periplasmic binding protein-like II"/>
    <property type="match status" value="1"/>
</dbReference>
<sequence>MKKWLLIMIICLALGFTALGKTKVTVWFAGTPEALMEAVDDRLVPAFEKANPDIELAVEYIPWGELSTKLTTAFAGGIGPDIFMHGQAAIAGFAETGVIMSIDSLIDKLEDPEDFGGTLSVGLYRGKNFMVPVFGSGRLLAYREDFFVESGLDPDEPPVTWEQLRAYAEALTIYESGRLVRAGLDIPVSGIDLQQVWTGFLIANNGALFDNDFNPTFNDRSGVEALEYYVDLIREAKVASEYGLTPVGNLAPIAAGTAAMCFMNNESLAAIKEYSPDVYSKIRLAFPPARYDRAGFYSFAGFMVSSSTKNLDATAKALAFLTSKEGLIEINTALGSLPPRQSGVEAEYIANDPNLMKFVEGSKYAYGNPNVPFWVQARDIISKYLERSVMGVMTPKDALDGAAEEISKLK</sequence>
<dbReference type="AlphaFoldDB" id="A0A3D3TLP4"/>
<protein>
    <recommendedName>
        <fullName evidence="3">ABC transporter substrate-binding protein</fullName>
    </recommendedName>
</protein>
<gene>
    <name evidence="1" type="ORF">DIT26_03445</name>
</gene>
<reference evidence="1 2" key="1">
    <citation type="journal article" date="2018" name="Nat. Biotechnol.">
        <title>A standardized bacterial taxonomy based on genome phylogeny substantially revises the tree of life.</title>
        <authorList>
            <person name="Parks D.H."/>
            <person name="Chuvochina M."/>
            <person name="Waite D.W."/>
            <person name="Rinke C."/>
            <person name="Skarshewski A."/>
            <person name="Chaumeil P.A."/>
            <person name="Hugenholtz P."/>
        </authorList>
    </citation>
    <scope>NUCLEOTIDE SEQUENCE [LARGE SCALE GENOMIC DNA]</scope>
    <source>
        <strain evidence="1">UBA9905</strain>
    </source>
</reference>
<comment type="caution">
    <text evidence="1">The sequence shown here is derived from an EMBL/GenBank/DDBJ whole genome shotgun (WGS) entry which is preliminary data.</text>
</comment>